<dbReference type="AlphaFoldDB" id="A0AAE8J3I1"/>
<dbReference type="EMBL" id="OKRC01000001">
    <property type="protein sequence ID" value="SPE18663.1"/>
    <property type="molecule type" value="Genomic_DNA"/>
</dbReference>
<proteinExistence type="predicted"/>
<evidence type="ECO:0000313" key="2">
    <source>
        <dbReference type="Proteomes" id="UP000239650"/>
    </source>
</evidence>
<dbReference type="RefSeq" id="WP_105299986.1">
    <property type="nucleotide sequence ID" value="NZ_OKRC01000001.1"/>
</dbReference>
<name>A0AAE8J3I1_LATSK</name>
<organism evidence="1 2">
    <name type="scientific">Latilactobacillus sakei</name>
    <name type="common">Lactobacillus sakei</name>
    <dbReference type="NCBI Taxonomy" id="1599"/>
    <lineage>
        <taxon>Bacteria</taxon>
        <taxon>Bacillati</taxon>
        <taxon>Bacillota</taxon>
        <taxon>Bacilli</taxon>
        <taxon>Lactobacillales</taxon>
        <taxon>Lactobacillaceae</taxon>
        <taxon>Latilactobacillus</taxon>
    </lineage>
</organism>
<sequence length="74" mass="8851">MDHNDFTDEQQLFYENLDKLVGLSGNDFATGYKRLLDIIYYRVNKELSNAYENMPEEDRRAVISDYCLHYCLPY</sequence>
<dbReference type="Proteomes" id="UP000239650">
    <property type="component" value="Unassembled WGS sequence"/>
</dbReference>
<gene>
    <name evidence="1" type="ORF">LAS9267_00213</name>
</gene>
<reference evidence="1 2" key="1">
    <citation type="submission" date="2018-02" db="EMBL/GenBank/DDBJ databases">
        <authorList>
            <person name="Rodrigo-Torres L."/>
            <person name="Arahal R. D."/>
            <person name="Lucena T."/>
        </authorList>
    </citation>
    <scope>NUCLEOTIDE SEQUENCE [LARGE SCALE GENOMIC DNA]</scope>
    <source>
        <strain evidence="1 2">CECT 9267</strain>
    </source>
</reference>
<evidence type="ECO:0000313" key="1">
    <source>
        <dbReference type="EMBL" id="SPE18663.1"/>
    </source>
</evidence>
<protein>
    <submittedName>
        <fullName evidence="1">Uncharacterized protein</fullName>
    </submittedName>
</protein>
<comment type="caution">
    <text evidence="1">The sequence shown here is derived from an EMBL/GenBank/DDBJ whole genome shotgun (WGS) entry which is preliminary data.</text>
</comment>
<accession>A0AAE8J3I1</accession>